<evidence type="ECO:0000313" key="1">
    <source>
        <dbReference type="EMBL" id="KNE02393.1"/>
    </source>
</evidence>
<dbReference type="Proteomes" id="UP000037122">
    <property type="component" value="Unassembled WGS sequence"/>
</dbReference>
<dbReference type="VEuPathDB" id="FungiDB:QG37_00651"/>
<comment type="caution">
    <text evidence="1">The sequence shown here is derived from an EMBL/GenBank/DDBJ whole genome shotgun (WGS) entry which is preliminary data.</text>
</comment>
<dbReference type="AlphaFoldDB" id="A0A0L0P7P7"/>
<protein>
    <submittedName>
        <fullName evidence="1">Uncharacterized protein</fullName>
    </submittedName>
</protein>
<proteinExistence type="predicted"/>
<accession>A0A0L0P7P7</accession>
<evidence type="ECO:0000313" key="2">
    <source>
        <dbReference type="Proteomes" id="UP000037122"/>
    </source>
</evidence>
<reference evidence="2" key="1">
    <citation type="journal article" date="2015" name="BMC Genomics">
        <title>Draft genome of a commonly misdiagnosed multidrug resistant pathogen Candida auris.</title>
        <authorList>
            <person name="Chatterjee S."/>
            <person name="Alampalli S.V."/>
            <person name="Nageshan R.K."/>
            <person name="Chettiar S.T."/>
            <person name="Joshi S."/>
            <person name="Tatu U.S."/>
        </authorList>
    </citation>
    <scope>NUCLEOTIDE SEQUENCE [LARGE SCALE GENOMIC DNA]</scope>
    <source>
        <strain evidence="2">6684</strain>
    </source>
</reference>
<gene>
    <name evidence="1" type="ORF">QG37_00651</name>
</gene>
<name>A0A0L0P7P7_CANAR</name>
<sequence>MSDARVIKMIIEVVAGQWEYMGVVESLRELLEGCSGDFSQPFFFFFFFFFFFIL</sequence>
<dbReference type="EMBL" id="LGST01000004">
    <property type="protein sequence ID" value="KNE02393.1"/>
    <property type="molecule type" value="Genomic_DNA"/>
</dbReference>
<organism evidence="1 2">
    <name type="scientific">Candidozyma auris</name>
    <name type="common">Yeast</name>
    <name type="synonym">Candida auris</name>
    <dbReference type="NCBI Taxonomy" id="498019"/>
    <lineage>
        <taxon>Eukaryota</taxon>
        <taxon>Fungi</taxon>
        <taxon>Dikarya</taxon>
        <taxon>Ascomycota</taxon>
        <taxon>Saccharomycotina</taxon>
        <taxon>Pichiomycetes</taxon>
        <taxon>Metschnikowiaceae</taxon>
        <taxon>Candidozyma</taxon>
    </lineage>
</organism>